<evidence type="ECO:0000313" key="1">
    <source>
        <dbReference type="EMBL" id="PZX14165.1"/>
    </source>
</evidence>
<sequence length="94" mass="10526">MPLHSTAIEDVDRYELAAILAGLRLLQLTPALPPEVEEIATDCNEFTPLDAEQIDALCERINAVSEYPWRDVTEDDDETRALNARVAALFEEIV</sequence>
<gene>
    <name evidence="1" type="ORF">LX81_02964</name>
</gene>
<reference evidence="1 2" key="1">
    <citation type="submission" date="2018-06" db="EMBL/GenBank/DDBJ databases">
        <title>Genomic Encyclopedia of Archaeal and Bacterial Type Strains, Phase II (KMG-II): from individual species to whole genera.</title>
        <authorList>
            <person name="Goeker M."/>
        </authorList>
    </citation>
    <scope>NUCLEOTIDE SEQUENCE [LARGE SCALE GENOMIC DNA]</scope>
    <source>
        <strain evidence="1 2">DSM 22009</strain>
    </source>
</reference>
<dbReference type="EMBL" id="QKZL01000015">
    <property type="protein sequence ID" value="PZX14165.1"/>
    <property type="molecule type" value="Genomic_DNA"/>
</dbReference>
<comment type="caution">
    <text evidence="1">The sequence shown here is derived from an EMBL/GenBank/DDBJ whole genome shotgun (WGS) entry which is preliminary data.</text>
</comment>
<protein>
    <submittedName>
        <fullName evidence="1">Uncharacterized protein</fullName>
    </submittedName>
</protein>
<dbReference type="Proteomes" id="UP000248916">
    <property type="component" value="Unassembled WGS sequence"/>
</dbReference>
<dbReference type="RefSeq" id="WP_111538065.1">
    <property type="nucleotide sequence ID" value="NZ_QKZL01000015.1"/>
</dbReference>
<keyword evidence="2" id="KW-1185">Reference proteome</keyword>
<evidence type="ECO:0000313" key="2">
    <source>
        <dbReference type="Proteomes" id="UP000248916"/>
    </source>
</evidence>
<name>A0A2W7N197_9RHOB</name>
<accession>A0A2W7N197</accession>
<proteinExistence type="predicted"/>
<organism evidence="1 2">
    <name type="scientific">Palleronia aestuarii</name>
    <dbReference type="NCBI Taxonomy" id="568105"/>
    <lineage>
        <taxon>Bacteria</taxon>
        <taxon>Pseudomonadati</taxon>
        <taxon>Pseudomonadota</taxon>
        <taxon>Alphaproteobacteria</taxon>
        <taxon>Rhodobacterales</taxon>
        <taxon>Roseobacteraceae</taxon>
        <taxon>Palleronia</taxon>
    </lineage>
</organism>
<dbReference type="AlphaFoldDB" id="A0A2W7N197"/>
<dbReference type="OrthoDB" id="7865411at2"/>